<name>A0A9X4AEI1_9BACI</name>
<dbReference type="EMBL" id="JAMQKC010000004">
    <property type="protein sequence ID" value="MDC3416816.1"/>
    <property type="molecule type" value="Genomic_DNA"/>
</dbReference>
<evidence type="ECO:0000256" key="1">
    <source>
        <dbReference type="SAM" id="MobiDB-lite"/>
    </source>
</evidence>
<dbReference type="Pfam" id="PF17261">
    <property type="entry name" value="DUF5327"/>
    <property type="match status" value="1"/>
</dbReference>
<sequence length="94" mass="10347">MAISYEAVLRKMKKEIDEALSQAGKEVTVRERVRAVKLLCDLVLEEEGQGVGKTESEVGKDKIELRAMMGDVGLAKPKSTSKDEEANGDSIFDF</sequence>
<proteinExistence type="predicted"/>
<gene>
    <name evidence="2" type="ORF">NC799_07770</name>
</gene>
<protein>
    <submittedName>
        <fullName evidence="2">YwdI family protein</fullName>
    </submittedName>
</protein>
<dbReference type="AlphaFoldDB" id="A0A9X4AEI1"/>
<keyword evidence="3" id="KW-1185">Reference proteome</keyword>
<feature type="region of interest" description="Disordered" evidence="1">
    <location>
        <begin position="74"/>
        <end position="94"/>
    </location>
</feature>
<evidence type="ECO:0000313" key="2">
    <source>
        <dbReference type="EMBL" id="MDC3416816.1"/>
    </source>
</evidence>
<comment type="caution">
    <text evidence="2">The sequence shown here is derived from an EMBL/GenBank/DDBJ whole genome shotgun (WGS) entry which is preliminary data.</text>
</comment>
<dbReference type="Proteomes" id="UP001145069">
    <property type="component" value="Unassembled WGS sequence"/>
</dbReference>
<dbReference type="InterPro" id="IPR035218">
    <property type="entry name" value="DUF5327"/>
</dbReference>
<evidence type="ECO:0000313" key="3">
    <source>
        <dbReference type="Proteomes" id="UP001145069"/>
    </source>
</evidence>
<dbReference type="RefSeq" id="WP_272445836.1">
    <property type="nucleotide sequence ID" value="NZ_JAMQKC010000004.1"/>
</dbReference>
<reference evidence="2" key="1">
    <citation type="submission" date="2022-06" db="EMBL/GenBank/DDBJ databases">
        <title>Aquibacillus sp. a new bacterium isolated from soil saline samples.</title>
        <authorList>
            <person name="Galisteo C."/>
            <person name="De La Haba R."/>
            <person name="Sanchez-Porro C."/>
            <person name="Ventosa A."/>
        </authorList>
    </citation>
    <scope>NUCLEOTIDE SEQUENCE</scope>
    <source>
        <strain evidence="2">3ASR75-54</strain>
    </source>
</reference>
<accession>A0A9X4AEI1</accession>
<organism evidence="2 3">
    <name type="scientific">Aquibacillus salsiterrae</name>
    <dbReference type="NCBI Taxonomy" id="2950439"/>
    <lineage>
        <taxon>Bacteria</taxon>
        <taxon>Bacillati</taxon>
        <taxon>Bacillota</taxon>
        <taxon>Bacilli</taxon>
        <taxon>Bacillales</taxon>
        <taxon>Bacillaceae</taxon>
        <taxon>Aquibacillus</taxon>
    </lineage>
</organism>